<dbReference type="RefSeq" id="WP_005184009.1">
    <property type="nucleotide sequence ID" value="NZ_CP045804.1"/>
</dbReference>
<accession>A0A857LU32</accession>
<dbReference type="EMBL" id="CP045810">
    <property type="protein sequence ID" value="QHN41484.1"/>
    <property type="molecule type" value="Genomic_DNA"/>
</dbReference>
<dbReference type="PANTHER" id="PTHR21174">
    <property type="match status" value="1"/>
</dbReference>
<dbReference type="PANTHER" id="PTHR21174:SF0">
    <property type="entry name" value="HD PHOSPHOHYDROLASE FAMILY PROTEIN-RELATED"/>
    <property type="match status" value="1"/>
</dbReference>
<dbReference type="AlphaFoldDB" id="A0A857LU32"/>
<evidence type="ECO:0000313" key="1">
    <source>
        <dbReference type="EMBL" id="QHN41484.1"/>
    </source>
</evidence>
<protein>
    <submittedName>
        <fullName evidence="1">Uncharacterized protein</fullName>
    </submittedName>
</protein>
<reference evidence="1" key="1">
    <citation type="journal article" date="2021" name="Nat. Microbiol.">
        <title>Cocultivation of an ultrasmall environmental parasitic bacterium with lytic ability against bacteria associated with wastewater foams.</title>
        <authorList>
            <person name="Batinovic S."/>
            <person name="Rose J.J.A."/>
            <person name="Ratcliffe J."/>
            <person name="Seviour R.J."/>
            <person name="Petrovski S."/>
        </authorList>
    </citation>
    <scope>NUCLEOTIDE SEQUENCE</scope>
    <source>
        <strain evidence="1">CON44</strain>
    </source>
</reference>
<sequence length="190" mass="21433">MDVEISHAIRTELTARWNEPHRHHHNQRHLDEVLAALGVLREAGVAFDERPVVLAAWFHDAVYEPFSATNEEDSADLARELLAGDPDRDEVARLVELTKTHEPAADDRNGVALSDADFAVLGADAVRYDEYAANIQAEFSQVPAEIFRTKRAELLTEFLSRPRIFVSAPANQRWESVARANIEREIGELR</sequence>
<organism evidence="1">
    <name type="scientific">Gordonia amarae</name>
    <dbReference type="NCBI Taxonomy" id="36821"/>
    <lineage>
        <taxon>Bacteria</taxon>
        <taxon>Bacillati</taxon>
        <taxon>Actinomycetota</taxon>
        <taxon>Actinomycetes</taxon>
        <taxon>Mycobacteriales</taxon>
        <taxon>Gordoniaceae</taxon>
        <taxon>Gordonia</taxon>
    </lineage>
</organism>
<name>A0A857LU32_9ACTN</name>
<dbReference type="PIRSF" id="PIRSF035170">
    <property type="entry name" value="HD_phosphohydro"/>
    <property type="match status" value="1"/>
</dbReference>
<dbReference type="Gene3D" id="1.10.3210.10">
    <property type="entry name" value="Hypothetical protein af1432"/>
    <property type="match status" value="1"/>
</dbReference>
<gene>
    <name evidence="1" type="ORF">GII30_22055</name>
</gene>
<dbReference type="InterPro" id="IPR009218">
    <property type="entry name" value="HD_phosphohydro"/>
</dbReference>
<proteinExistence type="predicted"/>
<dbReference type="SUPFAM" id="SSF109604">
    <property type="entry name" value="HD-domain/PDEase-like"/>
    <property type="match status" value="1"/>
</dbReference>